<evidence type="ECO:0000259" key="3">
    <source>
        <dbReference type="PROSITE" id="PS50198"/>
    </source>
</evidence>
<dbReference type="RefSeq" id="WP_127451709.1">
    <property type="nucleotide sequence ID" value="NZ_JAROBY010000032.1"/>
</dbReference>
<dbReference type="PANTHER" id="PTHR32432">
    <property type="entry name" value="CELL DIVISION PROTEIN FTSA-RELATED"/>
    <property type="match status" value="1"/>
</dbReference>
<dbReference type="Proteomes" id="UP001355653">
    <property type="component" value="Unassembled WGS sequence"/>
</dbReference>
<keyword evidence="2" id="KW-0472">Membrane</keyword>
<feature type="domain" description="PpiC" evidence="3">
    <location>
        <begin position="245"/>
        <end position="296"/>
    </location>
</feature>
<gene>
    <name evidence="4" type="primary">pilM</name>
    <name evidence="4" type="ORF">P5G65_18440</name>
</gene>
<accession>A0ABU6DDQ6</accession>
<dbReference type="InterPro" id="IPR005883">
    <property type="entry name" value="PilM"/>
</dbReference>
<sequence length="537" mass="59116">MFGLGTKRIGITVDQTGVRYVTVKKKKSWEVGSSGFLPIPSGIIVEDQIVNSESLSLQVKQWVKAEKLRGASATIAIPTSQIIIRKMRIPSIKPQELRQLVELEVETALRLPFEDPVYDYIKVSQDDESTLVLVFAAPKKLIMSYVKVFEDAGVHVKAAEISATALVRAISSQQEEFFEESMLVSLDRGTLEVYMLQNGNPIFMRTISLFEHDTAVDDELTPDQIGEIIAEISRMLSFYQYSIQEGKSRISHIIVTGANQSRDQLHVELEQALSELKVEKVDFDLYASERSKDFSANAYRVAIGVALFSKQKTQINLLPHRKTETKIKFVLAILGMMVWVACAVLIGTNYLDNQKISAQNASRLTTLNAQKSAAEAKLTSKPATQGDPAAFITMTRASRKDVVAMIGDIKKPLPVDAQISTISYSSESQMSLTVVFAKMEDSARYLFDLRKLSFGENANLQSITETTIGTTNAVVSANTQTPTDPTNSVANNPITTTAKQYTVNYSIAFKKAAAAKEAGTKGAGEVKGEETTNVQQK</sequence>
<feature type="transmembrane region" description="Helical" evidence="2">
    <location>
        <begin position="329"/>
        <end position="351"/>
    </location>
</feature>
<keyword evidence="5" id="KW-1185">Reference proteome</keyword>
<evidence type="ECO:0000256" key="2">
    <source>
        <dbReference type="SAM" id="Phobius"/>
    </source>
</evidence>
<dbReference type="Gene3D" id="3.30.1490.300">
    <property type="match status" value="1"/>
</dbReference>
<keyword evidence="1" id="KW-0697">Rotamase</keyword>
<keyword evidence="2" id="KW-0812">Transmembrane</keyword>
<reference evidence="4 5" key="1">
    <citation type="submission" date="2023-03" db="EMBL/GenBank/DDBJ databases">
        <title>Bacillus Genome Sequencing.</title>
        <authorList>
            <person name="Dunlap C."/>
        </authorList>
    </citation>
    <scope>NUCLEOTIDE SEQUENCE [LARGE SCALE GENOMIC DNA]</scope>
    <source>
        <strain evidence="4 5">NRS-1351</strain>
    </source>
</reference>
<dbReference type="InterPro" id="IPR050696">
    <property type="entry name" value="FtsA/MreB"/>
</dbReference>
<dbReference type="InterPro" id="IPR000297">
    <property type="entry name" value="PPIase_PpiC"/>
</dbReference>
<protein>
    <submittedName>
        <fullName evidence="4">Pilus assembly protein PilM</fullName>
    </submittedName>
</protein>
<dbReference type="PANTHER" id="PTHR32432:SF3">
    <property type="entry name" value="ETHANOLAMINE UTILIZATION PROTEIN EUTJ"/>
    <property type="match status" value="1"/>
</dbReference>
<dbReference type="SUPFAM" id="SSF53067">
    <property type="entry name" value="Actin-like ATPase domain"/>
    <property type="match status" value="1"/>
</dbReference>
<dbReference type="InterPro" id="IPR043129">
    <property type="entry name" value="ATPase_NBD"/>
</dbReference>
<dbReference type="Pfam" id="PF11104">
    <property type="entry name" value="PilM_2"/>
    <property type="match status" value="1"/>
</dbReference>
<dbReference type="PROSITE" id="PS50198">
    <property type="entry name" value="PPIC_PPIASE_2"/>
    <property type="match status" value="1"/>
</dbReference>
<dbReference type="EMBL" id="JAROBY010000032">
    <property type="protein sequence ID" value="MEB4795882.1"/>
    <property type="molecule type" value="Genomic_DNA"/>
</dbReference>
<name>A0ABU6DDQ6_9BACL</name>
<evidence type="ECO:0000256" key="1">
    <source>
        <dbReference type="PROSITE-ProRule" id="PRU00278"/>
    </source>
</evidence>
<keyword evidence="2" id="KW-1133">Transmembrane helix</keyword>
<proteinExistence type="predicted"/>
<keyword evidence="1" id="KW-0413">Isomerase</keyword>
<organism evidence="4 5">
    <name type="scientific">Paenibacillus chondroitinus</name>
    <dbReference type="NCBI Taxonomy" id="59842"/>
    <lineage>
        <taxon>Bacteria</taxon>
        <taxon>Bacillati</taxon>
        <taxon>Bacillota</taxon>
        <taxon>Bacilli</taxon>
        <taxon>Bacillales</taxon>
        <taxon>Paenibacillaceae</taxon>
        <taxon>Paenibacillus</taxon>
    </lineage>
</organism>
<comment type="caution">
    <text evidence="4">The sequence shown here is derived from an EMBL/GenBank/DDBJ whole genome shotgun (WGS) entry which is preliminary data.</text>
</comment>
<dbReference type="Gene3D" id="3.30.420.40">
    <property type="match status" value="2"/>
</dbReference>
<evidence type="ECO:0000313" key="5">
    <source>
        <dbReference type="Proteomes" id="UP001355653"/>
    </source>
</evidence>
<evidence type="ECO:0000313" key="4">
    <source>
        <dbReference type="EMBL" id="MEB4795882.1"/>
    </source>
</evidence>